<dbReference type="Proteomes" id="UP001163321">
    <property type="component" value="Chromosome 5"/>
</dbReference>
<dbReference type="EMBL" id="CM047584">
    <property type="protein sequence ID" value="KAI9912070.1"/>
    <property type="molecule type" value="Genomic_DNA"/>
</dbReference>
<protein>
    <submittedName>
        <fullName evidence="1">Uncharacterized protein</fullName>
    </submittedName>
</protein>
<comment type="caution">
    <text evidence="1">The sequence shown here is derived from an EMBL/GenBank/DDBJ whole genome shotgun (WGS) entry which is preliminary data.</text>
</comment>
<gene>
    <name evidence="1" type="ORF">PsorP6_009752</name>
</gene>
<evidence type="ECO:0000313" key="1">
    <source>
        <dbReference type="EMBL" id="KAI9912070.1"/>
    </source>
</evidence>
<reference evidence="1 2" key="1">
    <citation type="journal article" date="2022" name="bioRxiv">
        <title>The genome of the oomycete Peronosclerospora sorghi, a cosmopolitan pathogen of maize and sorghum, is inflated with dispersed pseudogenes.</title>
        <authorList>
            <person name="Fletcher K."/>
            <person name="Martin F."/>
            <person name="Isakeit T."/>
            <person name="Cavanaugh K."/>
            <person name="Magill C."/>
            <person name="Michelmore R."/>
        </authorList>
    </citation>
    <scope>NUCLEOTIDE SEQUENCE [LARGE SCALE GENOMIC DNA]</scope>
    <source>
        <strain evidence="1">P6</strain>
    </source>
</reference>
<accession>A0ACC0VZS3</accession>
<sequence length="248" mass="28530">MTPRHPLPFANSEVNGRYPCLSEAEEEDEEIMCDSVLAEGALDRADRELAALLENDGYVADEELKPLPPPSISYPVQGRSAAGSDSDCACGLRSASSPETRKNIVQFDEVEKGARVSLVHTWGTSQQKFVCSGVLTAGSEKSKHVAKAVAYRLKFDKEVWRHEKRKEKQRRKWQEYQDKKRRAWGERQEEKKWKREKREEKKREWEHIKDKRKLKVAMAIVAKEKGLSFDTLQQYFSAIDSSTRNESK</sequence>
<keyword evidence="2" id="KW-1185">Reference proteome</keyword>
<organism evidence="1 2">
    <name type="scientific">Peronosclerospora sorghi</name>
    <dbReference type="NCBI Taxonomy" id="230839"/>
    <lineage>
        <taxon>Eukaryota</taxon>
        <taxon>Sar</taxon>
        <taxon>Stramenopiles</taxon>
        <taxon>Oomycota</taxon>
        <taxon>Peronosporomycetes</taxon>
        <taxon>Peronosporales</taxon>
        <taxon>Peronosporaceae</taxon>
        <taxon>Peronosclerospora</taxon>
    </lineage>
</organism>
<name>A0ACC0VZS3_9STRA</name>
<evidence type="ECO:0000313" key="2">
    <source>
        <dbReference type="Proteomes" id="UP001163321"/>
    </source>
</evidence>
<proteinExistence type="predicted"/>